<gene>
    <name evidence="1" type="primary">LOC123407926</name>
</gene>
<organism evidence="1 2">
    <name type="scientific">Hordeum vulgare subsp. vulgare</name>
    <name type="common">Domesticated barley</name>
    <dbReference type="NCBI Taxonomy" id="112509"/>
    <lineage>
        <taxon>Eukaryota</taxon>
        <taxon>Viridiplantae</taxon>
        <taxon>Streptophyta</taxon>
        <taxon>Embryophyta</taxon>
        <taxon>Tracheophyta</taxon>
        <taxon>Spermatophyta</taxon>
        <taxon>Magnoliopsida</taxon>
        <taxon>Liliopsida</taxon>
        <taxon>Poales</taxon>
        <taxon>Poaceae</taxon>
        <taxon>BOP clade</taxon>
        <taxon>Pooideae</taxon>
        <taxon>Triticodae</taxon>
        <taxon>Triticeae</taxon>
        <taxon>Hordeinae</taxon>
        <taxon>Hordeum</taxon>
    </lineage>
</organism>
<evidence type="ECO:0000313" key="1">
    <source>
        <dbReference type="EnsemblPlants" id="HORVU.MOREX.r3.7HG0719880.1"/>
    </source>
</evidence>
<evidence type="ECO:0000313" key="2">
    <source>
        <dbReference type="Proteomes" id="UP000011116"/>
    </source>
</evidence>
<reference evidence="1" key="2">
    <citation type="submission" date="2020-10" db="EMBL/GenBank/DDBJ databases">
        <authorList>
            <person name="Scholz U."/>
            <person name="Mascher M."/>
            <person name="Fiebig A."/>
        </authorList>
    </citation>
    <scope>NUCLEOTIDE SEQUENCE [LARGE SCALE GENOMIC DNA]</scope>
    <source>
        <strain evidence="1">cv. Morex</strain>
    </source>
</reference>
<dbReference type="Proteomes" id="UP000011116">
    <property type="component" value="Chromosome 7H"/>
</dbReference>
<dbReference type="RefSeq" id="XP_044957109.1">
    <property type="nucleotide sequence ID" value="XM_045101174.1"/>
</dbReference>
<dbReference type="KEGG" id="hvg:123407926"/>
<accession>A0A8I6YGR6</accession>
<dbReference type="PANTHER" id="PTHR33699">
    <property type="entry name" value="EXPRESSED PROTEIN"/>
    <property type="match status" value="1"/>
</dbReference>
<dbReference type="OrthoDB" id="671652at2759"/>
<dbReference type="AlphaFoldDB" id="A0A8I6YGR6"/>
<keyword evidence="2" id="KW-1185">Reference proteome</keyword>
<reference evidence="1" key="3">
    <citation type="submission" date="2022-01" db="UniProtKB">
        <authorList>
            <consortium name="EnsemblPlants"/>
        </authorList>
    </citation>
    <scope>IDENTIFICATION</scope>
    <source>
        <strain evidence="1">subsp. vulgare</strain>
    </source>
</reference>
<dbReference type="PROSITE" id="PS51257">
    <property type="entry name" value="PROKAR_LIPOPROTEIN"/>
    <property type="match status" value="1"/>
</dbReference>
<proteinExistence type="predicted"/>
<protein>
    <submittedName>
        <fullName evidence="1">Uncharacterized protein</fullName>
    </submittedName>
</protein>
<dbReference type="GeneID" id="123407926"/>
<name>A0A8I6YGR6_HORVV</name>
<dbReference type="Gramene" id="HORVU.MOREX.r2.7HG0596980.1">
    <property type="protein sequence ID" value="HORVU.MOREX.r2.7HG0596980.1"/>
    <property type="gene ID" value="HORVU.MOREX.r2.7HG0596980"/>
</dbReference>
<reference evidence="2" key="1">
    <citation type="journal article" date="2012" name="Nature">
        <title>A physical, genetic and functional sequence assembly of the barley genome.</title>
        <authorList>
            <consortium name="The International Barley Genome Sequencing Consortium"/>
            <person name="Mayer K.F."/>
            <person name="Waugh R."/>
            <person name="Brown J.W."/>
            <person name="Schulman A."/>
            <person name="Langridge P."/>
            <person name="Platzer M."/>
            <person name="Fincher G.B."/>
            <person name="Muehlbauer G.J."/>
            <person name="Sato K."/>
            <person name="Close T.J."/>
            <person name="Wise R.P."/>
            <person name="Stein N."/>
        </authorList>
    </citation>
    <scope>NUCLEOTIDE SEQUENCE [LARGE SCALE GENOMIC DNA]</scope>
    <source>
        <strain evidence="2">cv. Morex</strain>
    </source>
</reference>
<dbReference type="EnsemblPlants" id="HORVU.MOREX.r3.7HG0719880.1">
    <property type="protein sequence ID" value="HORVU.MOREX.r3.7HG0719880.1"/>
    <property type="gene ID" value="HORVU.MOREX.r3.7HG0719880"/>
</dbReference>
<dbReference type="PANTHER" id="PTHR33699:SF14">
    <property type="entry name" value="RIN4 PATHOGENIC TYPE III EFFECTOR AVIRULENCE FACTOR AVR CLEAVAGE SITE DOMAIN-CONTAINING PROTEIN"/>
    <property type="match status" value="1"/>
</dbReference>
<sequence length="248" mass="26835">MCTSKSLPPHRPAATAAATASIVSLPATAACYSKLLRLCEGPSIADAASAACLCAPSPVGIISFAIHCSPHSHSRYKYERPAIGGPIPFCLAHTPPPPHPICPSSASLLLHLILSARLCCASQMEKARRRQVPAFGEWNYCYGYDEPPAAYAPEPEACSDVWFKYSPPPRKPAPKKTRSDVAREKQGMRARALEGGGLARASASRVVRPVDEDLYQVPPPELASSRRHRPRRKRSLWMQCLGLNSCVA</sequence>
<dbReference type="Gramene" id="HORVU.MOREX.r3.7HG0719880.1">
    <property type="protein sequence ID" value="HORVU.MOREX.r3.7HG0719880.1"/>
    <property type="gene ID" value="HORVU.MOREX.r3.7HG0719880"/>
</dbReference>